<feature type="domain" description="Glycosyl hydrolase family 13 catalytic" evidence="1">
    <location>
        <begin position="4"/>
        <end position="459"/>
    </location>
</feature>
<comment type="caution">
    <text evidence="2">The sequence shown here is derived from an EMBL/GenBank/DDBJ whole genome shotgun (WGS) entry which is preliminary data.</text>
</comment>
<evidence type="ECO:0000313" key="2">
    <source>
        <dbReference type="EMBL" id="MFD2518723.1"/>
    </source>
</evidence>
<gene>
    <name evidence="2" type="primary">treY</name>
    <name evidence="2" type="ORF">ACFSTG_12510</name>
</gene>
<dbReference type="EC" id="5.4.99.15" evidence="2"/>
<reference evidence="3" key="1">
    <citation type="journal article" date="2019" name="Int. J. Syst. Evol. Microbiol.">
        <title>The Global Catalogue of Microorganisms (GCM) 10K type strain sequencing project: providing services to taxonomists for standard genome sequencing and annotation.</title>
        <authorList>
            <consortium name="The Broad Institute Genomics Platform"/>
            <consortium name="The Broad Institute Genome Sequencing Center for Infectious Disease"/>
            <person name="Wu L."/>
            <person name="Ma J."/>
        </authorList>
    </citation>
    <scope>NUCLEOTIDE SEQUENCE [LARGE SCALE GENOMIC DNA]</scope>
    <source>
        <strain evidence="3">KCTC 42585</strain>
    </source>
</reference>
<accession>A0ABW5IZ65</accession>
<keyword evidence="2" id="KW-0413">Isomerase</keyword>
<dbReference type="RefSeq" id="WP_380753350.1">
    <property type="nucleotide sequence ID" value="NZ_JBHULT010000010.1"/>
</dbReference>
<dbReference type="CDD" id="cd11336">
    <property type="entry name" value="AmyAc_MTSase"/>
    <property type="match status" value="1"/>
</dbReference>
<proteinExistence type="predicted"/>
<dbReference type="Proteomes" id="UP001597468">
    <property type="component" value="Unassembled WGS sequence"/>
</dbReference>
<dbReference type="InterPro" id="IPR013797">
    <property type="entry name" value="Maltooligo_trehalose_synth_4"/>
</dbReference>
<sequence>MRSPISTYRVQLSPAFTFQDLQEILDYLEQLGISTIYSAPFFKARKGSSHGYDVTDPFSLNKEIGRLETFRKITEQLKQKNMGWLQDIVPNHMAFDPSNQWLSDIFELGPDSEYFNYFDIDWENKDQKVLAPFLGKPLPEVLEDKDLGLVFSKKGFTLNYFDHAYPVSARSYEKILSSETALEWQKKFRNFSAQENDWTDLKHQFLTDTEADDKLKTSVEDLVAEINTSEEKIKEVLDLQYFIPTYWKITEEEINYRRFFTINDLICLRMEDKKVFDSYHSFIKQLCDSGFINGLRIDHIDGLFDPLKYLENLRTLVGNDFYIIIEKILEWDEKLPKHWPVEGTSGYGFLAEVNQLFTDNKKGKIFTDAYHKINPLNEDYEDLVYHQKLFILKERMGGEYNNLWKLLKNLGLLTEENLTADGKNALGAFLAAFPVYRIYPQEFPLKMKQKQIIETAFLRAQLHVPNLEKELNLLKDVFLGVATGDKDKMLYFLQRCQQFTGPLAAKGGEDTSFYIFNKLISHNEVGDSPQNFGLEIKGFHQRMEQRENDFPLSINATATHDTKRGEDARMRINVLSELGAKWFEKVEEWRGIARSFRNGEVPDANEEYFIFQMLVGAFPFDLEPGEKFLERSTAYLQKVLREAKAHSSWAMPDVNYEESVYQYLETLLKDEDFKASFLPFQEKLMPYGVLKSLSQAVIKIIAPGIPDVYQGTELWDLSYVDPDNRRPVDYSLRKKFLSEIQDVHGEGFEEVLEKMKNDYPSGKIKLFCIHKALKLRKEYQEIFEEGDYIPLELSERFSDEVIGFARRKGEKWVVLIAPVLVTELFDERLELKKEFSEEVLVKLPEEVQGNLQHLFTSQEFKSSQFTAGELLGKFPVTIMTNF</sequence>
<dbReference type="PANTHER" id="PTHR10357">
    <property type="entry name" value="ALPHA-AMYLASE FAMILY MEMBER"/>
    <property type="match status" value="1"/>
</dbReference>
<evidence type="ECO:0000313" key="3">
    <source>
        <dbReference type="Proteomes" id="UP001597468"/>
    </source>
</evidence>
<dbReference type="PANTHER" id="PTHR10357:SF216">
    <property type="entry name" value="MALTOOLIGOSYL TREHALOSE SYNTHASE-RELATED"/>
    <property type="match status" value="1"/>
</dbReference>
<dbReference type="Gene3D" id="3.30.1590.10">
    <property type="entry name" value="Maltooligosyl trehalose synthase, domain 2"/>
    <property type="match status" value="1"/>
</dbReference>
<dbReference type="InterPro" id="IPR012767">
    <property type="entry name" value="Trehalose_TreY"/>
</dbReference>
<dbReference type="EMBL" id="JBHULT010000010">
    <property type="protein sequence ID" value="MFD2518723.1"/>
    <property type="molecule type" value="Genomic_DNA"/>
</dbReference>
<dbReference type="NCBIfam" id="TIGR02401">
    <property type="entry name" value="trehalose_TreY"/>
    <property type="match status" value="1"/>
</dbReference>
<name>A0ABW5IZ65_9FLAO</name>
<dbReference type="Gene3D" id="1.10.150.200">
    <property type="entry name" value="Maltooligosyl trehalose synthase, domain 3"/>
    <property type="match status" value="1"/>
</dbReference>
<dbReference type="Gene3D" id="1.10.10.470">
    <property type="entry name" value="Maltooligosyl trehalose synthase, domain 4"/>
    <property type="match status" value="1"/>
</dbReference>
<keyword evidence="3" id="KW-1185">Reference proteome</keyword>
<dbReference type="Gene3D" id="3.20.20.80">
    <property type="entry name" value="Glycosidases"/>
    <property type="match status" value="1"/>
</dbReference>
<evidence type="ECO:0000259" key="1">
    <source>
        <dbReference type="SMART" id="SM00642"/>
    </source>
</evidence>
<organism evidence="2 3">
    <name type="scientific">Salinimicrobium flavum</name>
    <dbReference type="NCBI Taxonomy" id="1737065"/>
    <lineage>
        <taxon>Bacteria</taxon>
        <taxon>Pseudomonadati</taxon>
        <taxon>Bacteroidota</taxon>
        <taxon>Flavobacteriia</taxon>
        <taxon>Flavobacteriales</taxon>
        <taxon>Flavobacteriaceae</taxon>
        <taxon>Salinimicrobium</taxon>
    </lineage>
</organism>
<dbReference type="Pfam" id="PF00128">
    <property type="entry name" value="Alpha-amylase"/>
    <property type="match status" value="1"/>
</dbReference>
<dbReference type="SMART" id="SM00642">
    <property type="entry name" value="Aamy"/>
    <property type="match status" value="1"/>
</dbReference>
<dbReference type="GO" id="GO:0047470">
    <property type="term" value="F:(1,4)-alpha-D-glucan 1-alpha-D-glucosylmutase activity"/>
    <property type="evidence" value="ECO:0007669"/>
    <property type="project" value="UniProtKB-EC"/>
</dbReference>
<protein>
    <submittedName>
        <fullName evidence="2">Malto-oligosyltrehalose synthase</fullName>
        <ecNumber evidence="2">5.4.99.15</ecNumber>
    </submittedName>
</protein>
<dbReference type="InterPro" id="IPR006047">
    <property type="entry name" value="GH13_cat_dom"/>
</dbReference>
<dbReference type="SUPFAM" id="SSF51445">
    <property type="entry name" value="(Trans)glycosidases"/>
    <property type="match status" value="1"/>
</dbReference>
<dbReference type="InterPro" id="IPR017853">
    <property type="entry name" value="GH"/>
</dbReference>